<name>A0A6P2N109_9BURK</name>
<dbReference type="EMBL" id="CABVQC010000028">
    <property type="protein sequence ID" value="VWB88651.1"/>
    <property type="molecule type" value="Genomic_DNA"/>
</dbReference>
<reference evidence="1 2" key="1">
    <citation type="submission" date="2019-09" db="EMBL/GenBank/DDBJ databases">
        <authorList>
            <person name="Depoorter E."/>
        </authorList>
    </citation>
    <scope>NUCLEOTIDE SEQUENCE [LARGE SCALE GENOMIC DNA]</scope>
    <source>
        <strain evidence="1">LMG 13014</strain>
    </source>
</reference>
<evidence type="ECO:0000313" key="1">
    <source>
        <dbReference type="EMBL" id="VWB88651.1"/>
    </source>
</evidence>
<dbReference type="AlphaFoldDB" id="A0A6P2N109"/>
<dbReference type="RefSeq" id="WP_175023826.1">
    <property type="nucleotide sequence ID" value="NZ_CABVQC010000028.1"/>
</dbReference>
<protein>
    <submittedName>
        <fullName evidence="1">Uncharacterized protein</fullName>
    </submittedName>
</protein>
<sequence>MSMRTKAEWDRHALEIARGVAAIDRSKMKPVQFVDAVHHAIVGAMYVAADGARPAITIRPSELQLNAPGLALTDTECEVLRMIAERMRRVEEARRAEVAPC</sequence>
<accession>A0A6P2N109</accession>
<gene>
    <name evidence="1" type="ORF">BLA13014_04104</name>
</gene>
<organism evidence="1 2">
    <name type="scientific">Burkholderia aenigmatica</name>
    <dbReference type="NCBI Taxonomy" id="2015348"/>
    <lineage>
        <taxon>Bacteria</taxon>
        <taxon>Pseudomonadati</taxon>
        <taxon>Pseudomonadota</taxon>
        <taxon>Betaproteobacteria</taxon>
        <taxon>Burkholderiales</taxon>
        <taxon>Burkholderiaceae</taxon>
        <taxon>Burkholderia</taxon>
        <taxon>Burkholderia cepacia complex</taxon>
    </lineage>
</organism>
<dbReference type="Proteomes" id="UP000494261">
    <property type="component" value="Unassembled WGS sequence"/>
</dbReference>
<evidence type="ECO:0000313" key="2">
    <source>
        <dbReference type="Proteomes" id="UP000494261"/>
    </source>
</evidence>
<proteinExistence type="predicted"/>